<dbReference type="InterPro" id="IPR050678">
    <property type="entry name" value="DNA_Partitioning_ATPase"/>
</dbReference>
<protein>
    <submittedName>
        <fullName evidence="2">ParA family protein</fullName>
    </submittedName>
</protein>
<dbReference type="Gene3D" id="3.40.50.300">
    <property type="entry name" value="P-loop containing nucleotide triphosphate hydrolases"/>
    <property type="match status" value="1"/>
</dbReference>
<keyword evidence="3" id="KW-1185">Reference proteome</keyword>
<proteinExistence type="predicted"/>
<evidence type="ECO:0000259" key="1">
    <source>
        <dbReference type="Pfam" id="PF13614"/>
    </source>
</evidence>
<sequence length="316" mass="35019">MSLTNEAVINFLKNNAVFSLAVLEKEAGLPVGLLSKVLRGDRKLNKDHLRSIMPVLKKYGYKEHQEDGQTKIISIVNHKGGVGKTTTTISLGKALAMNGQRVLLVDMDSQGNLSQGLGVDEPEEQVVHALLQEKPLPIYNIAKGLDLAPSDLELAEADMELVQTIGGFNRLNKVLRPVHKDYDYILIDCPPSLNIITSSAMVASTSCLITLQPEISAIKGLDKILTRIEKIQEEINDELRVEGIVFTLVNTRLVVHQTNMEYVRESLPGFKIFNSLIRENVALTESQSAQQDIFTYNKNTHGARDYMSLAKEILGE</sequence>
<dbReference type="Proteomes" id="UP001403385">
    <property type="component" value="Unassembled WGS sequence"/>
</dbReference>
<dbReference type="Pfam" id="PF13614">
    <property type="entry name" value="AAA_31"/>
    <property type="match status" value="1"/>
</dbReference>
<gene>
    <name evidence="2" type="ORF">AAG747_21125</name>
</gene>
<organism evidence="2 3">
    <name type="scientific">Rapidithrix thailandica</name>
    <dbReference type="NCBI Taxonomy" id="413964"/>
    <lineage>
        <taxon>Bacteria</taxon>
        <taxon>Pseudomonadati</taxon>
        <taxon>Bacteroidota</taxon>
        <taxon>Cytophagia</taxon>
        <taxon>Cytophagales</taxon>
        <taxon>Flammeovirgaceae</taxon>
        <taxon>Rapidithrix</taxon>
    </lineage>
</organism>
<dbReference type="RefSeq" id="WP_346823217.1">
    <property type="nucleotide sequence ID" value="NZ_JBDKWZ010000014.1"/>
</dbReference>
<accession>A0AAW9S5H9</accession>
<feature type="domain" description="AAA" evidence="1">
    <location>
        <begin position="70"/>
        <end position="240"/>
    </location>
</feature>
<dbReference type="EMBL" id="JBDKWZ010000014">
    <property type="protein sequence ID" value="MEN7550435.1"/>
    <property type="molecule type" value="Genomic_DNA"/>
</dbReference>
<dbReference type="FunFam" id="3.40.50.300:FF:000285">
    <property type="entry name" value="Sporulation initiation inhibitor Soj"/>
    <property type="match status" value="1"/>
</dbReference>
<dbReference type="AlphaFoldDB" id="A0AAW9S5H9"/>
<dbReference type="InterPro" id="IPR027417">
    <property type="entry name" value="P-loop_NTPase"/>
</dbReference>
<dbReference type="PANTHER" id="PTHR13696:SF99">
    <property type="entry name" value="COBYRINIC ACID AC-DIAMIDE SYNTHASE"/>
    <property type="match status" value="1"/>
</dbReference>
<dbReference type="SUPFAM" id="SSF52540">
    <property type="entry name" value="P-loop containing nucleoside triphosphate hydrolases"/>
    <property type="match status" value="1"/>
</dbReference>
<comment type="caution">
    <text evidence="2">The sequence shown here is derived from an EMBL/GenBank/DDBJ whole genome shotgun (WGS) entry which is preliminary data.</text>
</comment>
<name>A0AAW9S5H9_9BACT</name>
<dbReference type="CDD" id="cd02042">
    <property type="entry name" value="ParAB_family"/>
    <property type="match status" value="1"/>
</dbReference>
<dbReference type="PANTHER" id="PTHR13696">
    <property type="entry name" value="P-LOOP CONTAINING NUCLEOSIDE TRIPHOSPHATE HYDROLASE"/>
    <property type="match status" value="1"/>
</dbReference>
<reference evidence="2 3" key="1">
    <citation type="submission" date="2024-04" db="EMBL/GenBank/DDBJ databases">
        <title>Novel genus in family Flammeovirgaceae.</title>
        <authorList>
            <person name="Nguyen T.H."/>
            <person name="Vuong T.Q."/>
            <person name="Le H."/>
            <person name="Kim S.-G."/>
        </authorList>
    </citation>
    <scope>NUCLEOTIDE SEQUENCE [LARGE SCALE GENOMIC DNA]</scope>
    <source>
        <strain evidence="2 3">JCM 23209</strain>
    </source>
</reference>
<dbReference type="InterPro" id="IPR025669">
    <property type="entry name" value="AAA_dom"/>
</dbReference>
<evidence type="ECO:0000313" key="3">
    <source>
        <dbReference type="Proteomes" id="UP001403385"/>
    </source>
</evidence>
<evidence type="ECO:0000313" key="2">
    <source>
        <dbReference type="EMBL" id="MEN7550435.1"/>
    </source>
</evidence>